<reference evidence="4" key="1">
    <citation type="submission" date="2023-08" db="EMBL/GenBank/DDBJ databases">
        <title>Rhodospirillaceae gen. nov., a novel taxon isolated from the Yangtze River Yuezi River estuary sludge.</title>
        <authorList>
            <person name="Ruan L."/>
        </authorList>
    </citation>
    <scope>NUCLEOTIDE SEQUENCE [LARGE SCALE GENOMIC DNA]</scope>
    <source>
        <strain evidence="4">R-7</strain>
    </source>
</reference>
<organism evidence="3 4">
    <name type="scientific">Dongia sedimenti</name>
    <dbReference type="NCBI Taxonomy" id="3064282"/>
    <lineage>
        <taxon>Bacteria</taxon>
        <taxon>Pseudomonadati</taxon>
        <taxon>Pseudomonadota</taxon>
        <taxon>Alphaproteobacteria</taxon>
        <taxon>Rhodospirillales</taxon>
        <taxon>Dongiaceae</taxon>
        <taxon>Dongia</taxon>
    </lineage>
</organism>
<comment type="function">
    <text evidence="1">Involved in the assembly of lipopolysaccharide (LPS) at the surface of the outer membrane.</text>
</comment>
<comment type="similarity">
    <text evidence="1">Belongs to the LptD family.</text>
</comment>
<comment type="caution">
    <text evidence="1">Lacks conserved residue(s) required for the propagation of feature annotation.</text>
</comment>
<dbReference type="InterPro" id="IPR050218">
    <property type="entry name" value="LptD"/>
</dbReference>
<evidence type="ECO:0000259" key="2">
    <source>
        <dbReference type="Pfam" id="PF04453"/>
    </source>
</evidence>
<accession>A0ABU0YQA4</accession>
<dbReference type="Pfam" id="PF04453">
    <property type="entry name" value="LptD"/>
    <property type="match status" value="1"/>
</dbReference>
<dbReference type="HAMAP" id="MF_01411">
    <property type="entry name" value="LPS_assembly_LptD"/>
    <property type="match status" value="1"/>
</dbReference>
<feature type="domain" description="LptD C-terminal" evidence="2">
    <location>
        <begin position="277"/>
        <end position="622"/>
    </location>
</feature>
<protein>
    <recommendedName>
        <fullName evidence="1">LPS-assembly protein LptD</fullName>
    </recommendedName>
</protein>
<proteinExistence type="inferred from homology"/>
<name>A0ABU0YQA4_9PROT</name>
<dbReference type="Proteomes" id="UP001230156">
    <property type="component" value="Unassembled WGS sequence"/>
</dbReference>
<dbReference type="InterPro" id="IPR007543">
    <property type="entry name" value="LptD_C"/>
</dbReference>
<dbReference type="PANTHER" id="PTHR30189:SF1">
    <property type="entry name" value="LPS-ASSEMBLY PROTEIN LPTD"/>
    <property type="match status" value="1"/>
</dbReference>
<comment type="subcellular location">
    <subcellularLocation>
        <location evidence="1">Cell outer membrane</location>
    </subcellularLocation>
</comment>
<dbReference type="PANTHER" id="PTHR30189">
    <property type="entry name" value="LPS-ASSEMBLY PROTEIN"/>
    <property type="match status" value="1"/>
</dbReference>
<dbReference type="Gene3D" id="2.60.450.10">
    <property type="entry name" value="Lipopolysaccharide (LPS) transport protein A like domain"/>
    <property type="match status" value="1"/>
</dbReference>
<dbReference type="EMBL" id="JAUYVI010000006">
    <property type="protein sequence ID" value="MDQ7249906.1"/>
    <property type="molecule type" value="Genomic_DNA"/>
</dbReference>
<dbReference type="RefSeq" id="WP_379958455.1">
    <property type="nucleotide sequence ID" value="NZ_JAUYVI010000006.1"/>
</dbReference>
<evidence type="ECO:0000313" key="3">
    <source>
        <dbReference type="EMBL" id="MDQ7249906.1"/>
    </source>
</evidence>
<evidence type="ECO:0000313" key="4">
    <source>
        <dbReference type="Proteomes" id="UP001230156"/>
    </source>
</evidence>
<keyword evidence="4" id="KW-1185">Reference proteome</keyword>
<keyword evidence="1" id="KW-0998">Cell outer membrane</keyword>
<dbReference type="InterPro" id="IPR020889">
    <property type="entry name" value="LipoPS_assembly_LptD"/>
</dbReference>
<comment type="caution">
    <text evidence="3">The sequence shown here is derived from an EMBL/GenBank/DDBJ whole genome shotgun (WGS) entry which is preliminary data.</text>
</comment>
<keyword evidence="1" id="KW-0472">Membrane</keyword>
<keyword evidence="1" id="KW-0732">Signal</keyword>
<comment type="subunit">
    <text evidence="1">Component of the lipopolysaccharide transport and assembly complex.</text>
</comment>
<evidence type="ECO:0000256" key="1">
    <source>
        <dbReference type="HAMAP-Rule" id="MF_01411"/>
    </source>
</evidence>
<sequence>MLCLLRLDLDAAAASDAPVDLIADEAGYDQDLGVYVARGHVEMAQDDRVVMADTITYNERSKTISASGNVTLLLPSGDTVFANYVDLSDDFKDGVIRGFRALLRDKSRLAAYSAHRVGGTKEILNKAVYTPCLPCKSDPTRQPVWQIKADQVVRDETAQTITYHDATMEMWGVPVFYTPFFQHPDVGVKRQTGLLNPAFSVSSGRSGVQIRQPYFITLGDDKDITLSPIARITGDPDPAGGVMVGEYRQRVPNGAFLLGASGTYEAEPENDESDREFRGHVNGAGLFDLNRDWRWGFNFKNTTDKDYLRQYHLGSRRWLEDTLWTEGFFGRSYFEARGYGWQTTNDNLRDATAPIITPLLNYNFTGEPGAGGGYWGLNAGLMNLVRREGRDSLRVSMHPSWTLPYTGSWGDVYELQLTVHADMYVANDVDTNSDDIDPNDTNTFDGVTGRVFPQGSFKWRYPFVKPGETFTQVLQPIVQLVMAPDCCNTGKIPNEDSRTFEWDDTKLFSADRFTGFDRVDAGSRVNYGLEWSAYNNEGGHAEVFLGQSYQFIRSHDEPEDSGINSDLTDIVGRLSLQPNSLLNATYRFRFDTDQAKMKRQEVSLVAGPRELNGAVSYVHLAGNEDFASREQVSASLATKFLDYWSVSAGASYDLVDDDVNGLYGGFGYNDECFGFNVNVQYSPDGDTDLSSGKFAAFVTFTFKNLGDIGTSF</sequence>
<gene>
    <name evidence="1 3" type="primary">lptD</name>
    <name evidence="3" type="ORF">Q8A70_19610</name>
</gene>